<evidence type="ECO:0008006" key="4">
    <source>
        <dbReference type="Google" id="ProtNLM"/>
    </source>
</evidence>
<feature type="signal peptide" evidence="1">
    <location>
        <begin position="1"/>
        <end position="22"/>
    </location>
</feature>
<keyword evidence="1" id="KW-0732">Signal</keyword>
<dbReference type="PANTHER" id="PTHR43649:SF30">
    <property type="entry name" value="ABC TRANSPORTER SUBSTRATE-BINDING PROTEIN"/>
    <property type="match status" value="1"/>
</dbReference>
<organism evidence="2 3">
    <name type="scientific">Brevibacterium casei</name>
    <dbReference type="NCBI Taxonomy" id="33889"/>
    <lineage>
        <taxon>Bacteria</taxon>
        <taxon>Bacillati</taxon>
        <taxon>Actinomycetota</taxon>
        <taxon>Actinomycetes</taxon>
        <taxon>Micrococcales</taxon>
        <taxon>Brevibacteriaceae</taxon>
        <taxon>Brevibacterium</taxon>
    </lineage>
</organism>
<evidence type="ECO:0000313" key="3">
    <source>
        <dbReference type="Proteomes" id="UP000216867"/>
    </source>
</evidence>
<protein>
    <recommendedName>
        <fullName evidence="4">ABC transporter substrate-binding protein</fullName>
    </recommendedName>
</protein>
<dbReference type="SUPFAM" id="SSF53850">
    <property type="entry name" value="Periplasmic binding protein-like II"/>
    <property type="match status" value="1"/>
</dbReference>
<comment type="caution">
    <text evidence="2">The sequence shown here is derived from an EMBL/GenBank/DDBJ whole genome shotgun (WGS) entry which is preliminary data.</text>
</comment>
<feature type="chain" id="PRO_5012605568" description="ABC transporter substrate-binding protein" evidence="1">
    <location>
        <begin position="23"/>
        <end position="424"/>
    </location>
</feature>
<dbReference type="InterPro" id="IPR006059">
    <property type="entry name" value="SBP"/>
</dbReference>
<evidence type="ECO:0000256" key="1">
    <source>
        <dbReference type="SAM" id="SignalP"/>
    </source>
</evidence>
<gene>
    <name evidence="2" type="ORF">B8X04_16700</name>
</gene>
<proteinExistence type="predicted"/>
<dbReference type="Proteomes" id="UP000216867">
    <property type="component" value="Unassembled WGS sequence"/>
</dbReference>
<accession>A0A269Z4Y2</accession>
<name>A0A269Z4Y2_9MICO</name>
<evidence type="ECO:0000313" key="2">
    <source>
        <dbReference type="EMBL" id="PAK92640.1"/>
    </source>
</evidence>
<dbReference type="AlphaFoldDB" id="A0A269Z4Y2"/>
<reference evidence="2 3" key="1">
    <citation type="submission" date="2017-04" db="EMBL/GenBank/DDBJ databases">
        <title>Kefir bacterial isolates.</title>
        <authorList>
            <person name="Kim Y."/>
            <person name="Blasche S."/>
            <person name="Patil K.R."/>
        </authorList>
    </citation>
    <scope>NUCLEOTIDE SEQUENCE [LARGE SCALE GENOMIC DNA]</scope>
    <source>
        <strain evidence="2 3">OG2</strain>
    </source>
</reference>
<dbReference type="PANTHER" id="PTHR43649">
    <property type="entry name" value="ARABINOSE-BINDING PROTEIN-RELATED"/>
    <property type="match status" value="1"/>
</dbReference>
<dbReference type="InterPro" id="IPR050490">
    <property type="entry name" value="Bact_solute-bd_prot1"/>
</dbReference>
<dbReference type="EMBL" id="NCWY01000024">
    <property type="protein sequence ID" value="PAK92640.1"/>
    <property type="molecule type" value="Genomic_DNA"/>
</dbReference>
<dbReference type="Pfam" id="PF01547">
    <property type="entry name" value="SBP_bac_1"/>
    <property type="match status" value="1"/>
</dbReference>
<sequence>MSALGAGLISSVLLLSGCSAPAEEAAPATQADIGECSPDGVTITAQYANQGQAAAELGKKSMEETYPGLTVDLKAAPEGTSYDELTQQIVADIAAGSRPDVIMLGLDQLRFWVEKYSPREIDRSSLRDTYIDDYLDVGTLNGKTYVAPFQISVPVLYTNTTLTESAGVSELPTTHSEVLDGARQVQEKTDVTTPIQIPRDNIAWWFVQAFVGSGGAEYANEDGTAGFDNEEGYEALKIYETIGAEKLQDPVSWQDSISVFSRGEAAYFFGTPAVGATVDAAVGDSFEWTISDMPIPDGGSAVLPAGGNGWMTLSDDECRSAYAGELIGAMLDPTVIVESSKANSYIPVDVAAKTELLELAEAQGPLGYAWRYEGVPVAGGGWPGESLARTNQYLQDMVQGMIDQAQPSKEIVPETVSRIDALSN</sequence>
<dbReference type="Gene3D" id="3.40.190.10">
    <property type="entry name" value="Periplasmic binding protein-like II"/>
    <property type="match status" value="1"/>
</dbReference>